<sequence length="66" mass="7443">ERGTNGTVAATVVNAPTSAAVRVLVIESLFRGAIWVTKCGLVYVCRQKNQRVFTSRYLFDRIRNIR</sequence>
<reference evidence="2" key="1">
    <citation type="journal article" date="2019" name="Int. J. Syst. Evol. Microbiol.">
        <title>The Global Catalogue of Microorganisms (GCM) 10K type strain sequencing project: providing services to taxonomists for standard genome sequencing and annotation.</title>
        <authorList>
            <consortium name="The Broad Institute Genomics Platform"/>
            <consortium name="The Broad Institute Genome Sequencing Center for Infectious Disease"/>
            <person name="Wu L."/>
            <person name="Ma J."/>
        </authorList>
    </citation>
    <scope>NUCLEOTIDE SEQUENCE [LARGE SCALE GENOMIC DNA]</scope>
    <source>
        <strain evidence="2">JCM 31486</strain>
    </source>
</reference>
<dbReference type="EMBL" id="JBHTIS010000273">
    <property type="protein sequence ID" value="MFD1045353.1"/>
    <property type="molecule type" value="Genomic_DNA"/>
</dbReference>
<accession>A0ABW3M3V3</accession>
<organism evidence="1 2">
    <name type="scientific">Kibdelosporangium lantanae</name>
    <dbReference type="NCBI Taxonomy" id="1497396"/>
    <lineage>
        <taxon>Bacteria</taxon>
        <taxon>Bacillati</taxon>
        <taxon>Actinomycetota</taxon>
        <taxon>Actinomycetes</taxon>
        <taxon>Pseudonocardiales</taxon>
        <taxon>Pseudonocardiaceae</taxon>
        <taxon>Kibdelosporangium</taxon>
    </lineage>
</organism>
<name>A0ABW3M3V3_9PSEU</name>
<gene>
    <name evidence="1" type="ORF">ACFQ1S_07015</name>
</gene>
<evidence type="ECO:0000313" key="1">
    <source>
        <dbReference type="EMBL" id="MFD1045353.1"/>
    </source>
</evidence>
<dbReference type="Proteomes" id="UP001597045">
    <property type="component" value="Unassembled WGS sequence"/>
</dbReference>
<proteinExistence type="predicted"/>
<feature type="non-terminal residue" evidence="1">
    <location>
        <position position="1"/>
    </location>
</feature>
<comment type="caution">
    <text evidence="1">The sequence shown here is derived from an EMBL/GenBank/DDBJ whole genome shotgun (WGS) entry which is preliminary data.</text>
</comment>
<evidence type="ECO:0000313" key="2">
    <source>
        <dbReference type="Proteomes" id="UP001597045"/>
    </source>
</evidence>
<protein>
    <submittedName>
        <fullName evidence="1">Uncharacterized protein</fullName>
    </submittedName>
</protein>
<keyword evidence="2" id="KW-1185">Reference proteome</keyword>